<feature type="transmembrane region" description="Helical" evidence="10">
    <location>
        <begin position="25"/>
        <end position="46"/>
    </location>
</feature>
<dbReference type="PRINTS" id="PR00237">
    <property type="entry name" value="GPCRRHODOPSN"/>
</dbReference>
<feature type="non-terminal residue" evidence="12">
    <location>
        <position position="157"/>
    </location>
</feature>
<keyword evidence="4" id="KW-0552">Olfaction</keyword>
<accession>A0A7K6RC06</accession>
<feature type="domain" description="G-protein coupled receptors family 1 profile" evidence="11">
    <location>
        <begin position="40"/>
        <end position="157"/>
    </location>
</feature>
<feature type="non-terminal residue" evidence="12">
    <location>
        <position position="1"/>
    </location>
</feature>
<evidence type="ECO:0000313" key="12">
    <source>
        <dbReference type="EMBL" id="NWW83566.1"/>
    </source>
</evidence>
<comment type="caution">
    <text evidence="12">The sequence shown here is derived from an EMBL/GenBank/DDBJ whole genome shotgun (WGS) entry which is preliminary data.</text>
</comment>
<name>A0A7K6RC06_9PASS</name>
<evidence type="ECO:0000256" key="10">
    <source>
        <dbReference type="SAM" id="Phobius"/>
    </source>
</evidence>
<evidence type="ECO:0000259" key="11">
    <source>
        <dbReference type="PROSITE" id="PS50262"/>
    </source>
</evidence>
<evidence type="ECO:0000256" key="9">
    <source>
        <dbReference type="RuleBase" id="RU000688"/>
    </source>
</evidence>
<keyword evidence="5 10" id="KW-1133">Transmembrane helix</keyword>
<organism evidence="12 13">
    <name type="scientific">Climacteris rufus</name>
    <name type="common">rufous treecreeper</name>
    <dbReference type="NCBI Taxonomy" id="47695"/>
    <lineage>
        <taxon>Eukaryota</taxon>
        <taxon>Metazoa</taxon>
        <taxon>Chordata</taxon>
        <taxon>Craniata</taxon>
        <taxon>Vertebrata</taxon>
        <taxon>Euteleostomi</taxon>
        <taxon>Archelosauria</taxon>
        <taxon>Archosauria</taxon>
        <taxon>Dinosauria</taxon>
        <taxon>Saurischia</taxon>
        <taxon>Theropoda</taxon>
        <taxon>Coelurosauria</taxon>
        <taxon>Aves</taxon>
        <taxon>Neognathae</taxon>
        <taxon>Neoaves</taxon>
        <taxon>Telluraves</taxon>
        <taxon>Australaves</taxon>
        <taxon>Passeriformes</taxon>
        <taxon>Climacteridae</taxon>
        <taxon>Climacteris</taxon>
    </lineage>
</organism>
<dbReference type="GO" id="GO:0005886">
    <property type="term" value="C:plasma membrane"/>
    <property type="evidence" value="ECO:0007669"/>
    <property type="project" value="UniProtKB-SubCell"/>
</dbReference>
<keyword evidence="2" id="KW-1003">Cell membrane</keyword>
<evidence type="ECO:0000256" key="2">
    <source>
        <dbReference type="ARBA" id="ARBA00022475"/>
    </source>
</evidence>
<proteinExistence type="inferred from homology"/>
<keyword evidence="8 9" id="KW-0675">Receptor</keyword>
<dbReference type="OrthoDB" id="6145535at2759"/>
<keyword evidence="6 9" id="KW-0297">G-protein coupled receptor</keyword>
<dbReference type="SUPFAM" id="SSF81321">
    <property type="entry name" value="Family A G protein-coupled receptor-like"/>
    <property type="match status" value="1"/>
</dbReference>
<comment type="similarity">
    <text evidence="9">Belongs to the G-protein coupled receptor 1 family.</text>
</comment>
<feature type="transmembrane region" description="Helical" evidence="10">
    <location>
        <begin position="58"/>
        <end position="77"/>
    </location>
</feature>
<dbReference type="InterPro" id="IPR017452">
    <property type="entry name" value="GPCR_Rhodpsn_7TM"/>
</dbReference>
<dbReference type="Proteomes" id="UP000580879">
    <property type="component" value="Unassembled WGS sequence"/>
</dbReference>
<dbReference type="EMBL" id="VZRZ01014034">
    <property type="protein sequence ID" value="NWW83566.1"/>
    <property type="molecule type" value="Genomic_DNA"/>
</dbReference>
<feature type="transmembrane region" description="Helical" evidence="10">
    <location>
        <begin position="97"/>
        <end position="119"/>
    </location>
</feature>
<dbReference type="GO" id="GO:0007608">
    <property type="term" value="P:sensory perception of smell"/>
    <property type="evidence" value="ECO:0007669"/>
    <property type="project" value="UniProtKB-KW"/>
</dbReference>
<keyword evidence="4" id="KW-0716">Sensory transduction</keyword>
<dbReference type="AlphaFoldDB" id="A0A7K6RC06"/>
<evidence type="ECO:0000313" key="13">
    <source>
        <dbReference type="Proteomes" id="UP000580879"/>
    </source>
</evidence>
<protein>
    <submittedName>
        <fullName evidence="12">O13G1 protein</fullName>
    </submittedName>
</protein>
<sequence length="157" mass="17315">HPQNFTKVSEFILEGVFDGPGLQGLYIAIYLCFYLTALLSNSFVIAATVVHSPLHTPMYSFISNLAILDLVAISSVLPKTLENQILGKNTISFEGCVAQLYTFTFSVSAELFLLTVMSYDRYLAICQPLHYVTMMSKRTCISLMVSAWGLGAVNSLI</sequence>
<evidence type="ECO:0000256" key="8">
    <source>
        <dbReference type="ARBA" id="ARBA00023170"/>
    </source>
</evidence>
<dbReference type="PROSITE" id="PS50262">
    <property type="entry name" value="G_PROTEIN_RECEP_F1_2"/>
    <property type="match status" value="1"/>
</dbReference>
<dbReference type="Pfam" id="PF00001">
    <property type="entry name" value="7tm_1"/>
    <property type="match status" value="1"/>
</dbReference>
<keyword evidence="9" id="KW-0807">Transducer</keyword>
<gene>
    <name evidence="12" type="primary">Or13g1</name>
    <name evidence="12" type="ORF">CLIRUF_R01434</name>
</gene>
<dbReference type="InterPro" id="IPR000276">
    <property type="entry name" value="GPCR_Rhodpsn"/>
</dbReference>
<evidence type="ECO:0000256" key="1">
    <source>
        <dbReference type="ARBA" id="ARBA00004651"/>
    </source>
</evidence>
<dbReference type="InterPro" id="IPR050516">
    <property type="entry name" value="Olfactory_GPCR"/>
</dbReference>
<comment type="subcellular location">
    <subcellularLocation>
        <location evidence="1">Cell membrane</location>
        <topology evidence="1">Multi-pass membrane protein</topology>
    </subcellularLocation>
</comment>
<keyword evidence="3 9" id="KW-0812">Transmembrane</keyword>
<keyword evidence="7 10" id="KW-0472">Membrane</keyword>
<dbReference type="GO" id="GO:0004930">
    <property type="term" value="F:G protein-coupled receptor activity"/>
    <property type="evidence" value="ECO:0007669"/>
    <property type="project" value="UniProtKB-KW"/>
</dbReference>
<dbReference type="PROSITE" id="PS00237">
    <property type="entry name" value="G_PROTEIN_RECEP_F1_1"/>
    <property type="match status" value="1"/>
</dbReference>
<reference evidence="12 13" key="1">
    <citation type="submission" date="2019-09" db="EMBL/GenBank/DDBJ databases">
        <title>Bird 10,000 Genomes (B10K) Project - Family phase.</title>
        <authorList>
            <person name="Zhang G."/>
        </authorList>
    </citation>
    <scope>NUCLEOTIDE SEQUENCE [LARGE SCALE GENOMIC DNA]</scope>
    <source>
        <strain evidence="12">B10K-DU-029-53</strain>
    </source>
</reference>
<evidence type="ECO:0000256" key="5">
    <source>
        <dbReference type="ARBA" id="ARBA00022989"/>
    </source>
</evidence>
<evidence type="ECO:0000256" key="7">
    <source>
        <dbReference type="ARBA" id="ARBA00023136"/>
    </source>
</evidence>
<evidence type="ECO:0000256" key="4">
    <source>
        <dbReference type="ARBA" id="ARBA00022725"/>
    </source>
</evidence>
<keyword evidence="13" id="KW-1185">Reference proteome</keyword>
<dbReference type="Gene3D" id="1.20.1070.10">
    <property type="entry name" value="Rhodopsin 7-helix transmembrane proteins"/>
    <property type="match status" value="1"/>
</dbReference>
<evidence type="ECO:0000256" key="6">
    <source>
        <dbReference type="ARBA" id="ARBA00023040"/>
    </source>
</evidence>
<evidence type="ECO:0000256" key="3">
    <source>
        <dbReference type="ARBA" id="ARBA00022692"/>
    </source>
</evidence>
<dbReference type="PANTHER" id="PTHR26452">
    <property type="entry name" value="OLFACTORY RECEPTOR"/>
    <property type="match status" value="1"/>
</dbReference>